<dbReference type="GO" id="GO:0016020">
    <property type="term" value="C:membrane"/>
    <property type="evidence" value="ECO:0007669"/>
    <property type="project" value="TreeGrafter"/>
</dbReference>
<dbReference type="AlphaFoldDB" id="A0A1G4IJN0"/>
<dbReference type="PANTHER" id="PTHR44196">
    <property type="entry name" value="DEHYDROGENASE/REDUCTASE SDR FAMILY MEMBER 7B"/>
    <property type="match status" value="1"/>
</dbReference>
<keyword evidence="4" id="KW-1133">Transmembrane helix</keyword>
<evidence type="ECO:0000313" key="6">
    <source>
        <dbReference type="EMBL" id="SCU72750.1"/>
    </source>
</evidence>
<dbReference type="InterPro" id="IPR036291">
    <property type="entry name" value="NAD(P)-bd_dom_sf"/>
</dbReference>
<keyword evidence="4" id="KW-0812">Transmembrane</keyword>
<comment type="function">
    <text evidence="3">Putative oxidoreductase.</text>
</comment>
<sequence>MQLLSWSSAAKALFGLTVARLLLAFLYRRLYRHLYYHPLVPGSVALITGGGSGMGLEFARYFARARCHVVLVGRDADALRSALASCVELGSPSAEMVVADLNTIEGTNLVCFGLRDIIEQKRLHGQFRYLVLNAGLGAILPFSSGVHFYETCESVMQINYFANVRLLQGLLSLLEETHSAANPSRVIVVSSLAGVLPSVLRSAYTASKHAIQGFANALRGETEVAITLFCPGYVDTDFHSKATLIKGDGAPVTSHRRGMAPDVAVGKCMEGVLSGRSEVLTPFVGKLGYILRPLFTRLVDSRAKKMSHRSLQK</sequence>
<dbReference type="Proteomes" id="UP000195570">
    <property type="component" value="Unassembled WGS sequence"/>
</dbReference>
<dbReference type="VEuPathDB" id="TriTrypDB:TEOVI_000432800"/>
<dbReference type="SMART" id="SM00822">
    <property type="entry name" value="PKS_KR"/>
    <property type="match status" value="1"/>
</dbReference>
<evidence type="ECO:0000259" key="5">
    <source>
        <dbReference type="SMART" id="SM00822"/>
    </source>
</evidence>
<evidence type="ECO:0000256" key="1">
    <source>
        <dbReference type="ARBA" id="ARBA00006484"/>
    </source>
</evidence>
<dbReference type="PANTHER" id="PTHR44196:SF1">
    <property type="entry name" value="DEHYDROGENASE_REDUCTASE SDR FAMILY MEMBER 7B"/>
    <property type="match status" value="1"/>
</dbReference>
<protein>
    <submittedName>
        <fullName evidence="6">Short-chain dehydrogenase, putative</fullName>
    </submittedName>
</protein>
<evidence type="ECO:0000256" key="4">
    <source>
        <dbReference type="SAM" id="Phobius"/>
    </source>
</evidence>
<dbReference type="GeneID" id="92378268"/>
<keyword evidence="4" id="KW-0472">Membrane</keyword>
<dbReference type="EMBL" id="CZPT02001910">
    <property type="protein sequence ID" value="SCU72750.1"/>
    <property type="molecule type" value="Genomic_DNA"/>
</dbReference>
<dbReference type="Pfam" id="PF00106">
    <property type="entry name" value="adh_short"/>
    <property type="match status" value="1"/>
</dbReference>
<comment type="similarity">
    <text evidence="1">Belongs to the short-chain dehydrogenases/reductases (SDR) family.</text>
</comment>
<feature type="domain" description="Ketoreductase" evidence="5">
    <location>
        <begin position="43"/>
        <end position="237"/>
    </location>
</feature>
<dbReference type="InterPro" id="IPR057326">
    <property type="entry name" value="KR_dom"/>
</dbReference>
<name>A0A1G4IJN0_TRYEQ</name>
<reference evidence="6" key="1">
    <citation type="submission" date="2016-09" db="EMBL/GenBank/DDBJ databases">
        <authorList>
            <person name="Hebert L."/>
            <person name="Moumen B."/>
        </authorList>
    </citation>
    <scope>NUCLEOTIDE SEQUENCE [LARGE SCALE GENOMIC DNA]</scope>
    <source>
        <strain evidence="6">OVI</strain>
    </source>
</reference>
<dbReference type="GO" id="GO:0016491">
    <property type="term" value="F:oxidoreductase activity"/>
    <property type="evidence" value="ECO:0007669"/>
    <property type="project" value="UniProtKB-KW"/>
</dbReference>
<dbReference type="RefSeq" id="XP_067083210.1">
    <property type="nucleotide sequence ID" value="XM_067227109.1"/>
</dbReference>
<dbReference type="PRINTS" id="PR00081">
    <property type="entry name" value="GDHRDH"/>
</dbReference>
<keyword evidence="7" id="KW-1185">Reference proteome</keyword>
<dbReference type="SUPFAM" id="SSF51735">
    <property type="entry name" value="NAD(P)-binding Rossmann-fold domains"/>
    <property type="match status" value="1"/>
</dbReference>
<evidence type="ECO:0000313" key="7">
    <source>
        <dbReference type="Proteomes" id="UP000195570"/>
    </source>
</evidence>
<proteinExistence type="inferred from homology"/>
<organism evidence="6 7">
    <name type="scientific">Trypanosoma equiperdum</name>
    <dbReference type="NCBI Taxonomy" id="5694"/>
    <lineage>
        <taxon>Eukaryota</taxon>
        <taxon>Discoba</taxon>
        <taxon>Euglenozoa</taxon>
        <taxon>Kinetoplastea</taxon>
        <taxon>Metakinetoplastina</taxon>
        <taxon>Trypanosomatida</taxon>
        <taxon>Trypanosomatidae</taxon>
        <taxon>Trypanosoma</taxon>
    </lineage>
</organism>
<evidence type="ECO:0000256" key="2">
    <source>
        <dbReference type="ARBA" id="ARBA00023002"/>
    </source>
</evidence>
<dbReference type="InterPro" id="IPR002347">
    <property type="entry name" value="SDR_fam"/>
</dbReference>
<dbReference type="PROSITE" id="PS00061">
    <property type="entry name" value="ADH_SHORT"/>
    <property type="match status" value="1"/>
</dbReference>
<gene>
    <name evidence="6" type="ORF">TEOVI_000432800</name>
</gene>
<dbReference type="Gene3D" id="3.40.50.720">
    <property type="entry name" value="NAD(P)-binding Rossmann-like Domain"/>
    <property type="match status" value="1"/>
</dbReference>
<evidence type="ECO:0000256" key="3">
    <source>
        <dbReference type="ARBA" id="ARBA00037096"/>
    </source>
</evidence>
<accession>A0A1G4IJN0</accession>
<dbReference type="InterPro" id="IPR020904">
    <property type="entry name" value="Sc_DH/Rdtase_CS"/>
</dbReference>
<comment type="caution">
    <text evidence="6">The sequence shown here is derived from an EMBL/GenBank/DDBJ whole genome shotgun (WGS) entry which is preliminary data.</text>
</comment>
<feature type="transmembrane region" description="Helical" evidence="4">
    <location>
        <begin position="6"/>
        <end position="27"/>
    </location>
</feature>
<keyword evidence="2" id="KW-0560">Oxidoreductase</keyword>